<sequence length="270" mass="30030">MKRIIVATDFSAEADNALQYAAAAAAEQQYELILFHLHNMSIHAMNARISGEALYELITVKSNQLNETATLISSAYKIPVVPHFATGNFFEELNRCIESFSADLIVLGMAGKYLEQDLLGDTTTTAIHRLKTPILAVPLQAKYKGIKNILFAADIVRGVQKHILDQVKTVAADFGSTVEVFHVREKIDELISTSAETEKISEVMSGISYYHKNIESRKVIDAIREEIVQSNADLLVMVPYKYGFWNSLVHRSKTRMMASGNNVPLLSIPV</sequence>
<evidence type="ECO:0000256" key="1">
    <source>
        <dbReference type="ARBA" id="ARBA00004496"/>
    </source>
</evidence>
<evidence type="ECO:0000256" key="2">
    <source>
        <dbReference type="ARBA" id="ARBA00008791"/>
    </source>
</evidence>
<comment type="subunit">
    <text evidence="3">Homodimer.</text>
</comment>
<evidence type="ECO:0000313" key="7">
    <source>
        <dbReference type="Proteomes" id="UP001165367"/>
    </source>
</evidence>
<dbReference type="PANTHER" id="PTHR46268">
    <property type="entry name" value="STRESS RESPONSE PROTEIN NHAX"/>
    <property type="match status" value="1"/>
</dbReference>
<dbReference type="PRINTS" id="PR01438">
    <property type="entry name" value="UNVRSLSTRESS"/>
</dbReference>
<comment type="subcellular location">
    <subcellularLocation>
        <location evidence="1">Cytoplasm</location>
    </subcellularLocation>
</comment>
<comment type="similarity">
    <text evidence="2">Belongs to the universal stress protein A family.</text>
</comment>
<proteinExistence type="inferred from homology"/>
<dbReference type="Gene3D" id="3.40.50.12370">
    <property type="match status" value="1"/>
</dbReference>
<dbReference type="Pfam" id="PF00582">
    <property type="entry name" value="Usp"/>
    <property type="match status" value="1"/>
</dbReference>
<keyword evidence="7" id="KW-1185">Reference proteome</keyword>
<organism evidence="6 7">
    <name type="scientific">Terrimonas ginsenosidimutans</name>
    <dbReference type="NCBI Taxonomy" id="2908004"/>
    <lineage>
        <taxon>Bacteria</taxon>
        <taxon>Pseudomonadati</taxon>
        <taxon>Bacteroidota</taxon>
        <taxon>Chitinophagia</taxon>
        <taxon>Chitinophagales</taxon>
        <taxon>Chitinophagaceae</taxon>
        <taxon>Terrimonas</taxon>
    </lineage>
</organism>
<gene>
    <name evidence="6" type="ORF">LZZ85_08445</name>
</gene>
<keyword evidence="4" id="KW-0963">Cytoplasm</keyword>
<name>A0ABS9KPS9_9BACT</name>
<dbReference type="EMBL" id="JAKLTR010000004">
    <property type="protein sequence ID" value="MCG2614309.1"/>
    <property type="molecule type" value="Genomic_DNA"/>
</dbReference>
<dbReference type="InterPro" id="IPR006015">
    <property type="entry name" value="Universal_stress_UspA"/>
</dbReference>
<dbReference type="InterPro" id="IPR006016">
    <property type="entry name" value="UspA"/>
</dbReference>
<reference evidence="6" key="1">
    <citation type="submission" date="2022-01" db="EMBL/GenBank/DDBJ databases">
        <authorList>
            <person name="Jo J.-H."/>
            <person name="Im W.-T."/>
        </authorList>
    </citation>
    <scope>NUCLEOTIDE SEQUENCE</scope>
    <source>
        <strain evidence="6">NA20</strain>
    </source>
</reference>
<comment type="caution">
    <text evidence="6">The sequence shown here is derived from an EMBL/GenBank/DDBJ whole genome shotgun (WGS) entry which is preliminary data.</text>
</comment>
<evidence type="ECO:0000256" key="4">
    <source>
        <dbReference type="ARBA" id="ARBA00022490"/>
    </source>
</evidence>
<protein>
    <submittedName>
        <fullName evidence="6">Universal stress protein</fullName>
    </submittedName>
</protein>
<dbReference type="PANTHER" id="PTHR46268:SF23">
    <property type="entry name" value="UNIVERSAL STRESS PROTEIN A-RELATED"/>
    <property type="match status" value="1"/>
</dbReference>
<feature type="domain" description="UspA" evidence="5">
    <location>
        <begin position="1"/>
        <end position="138"/>
    </location>
</feature>
<dbReference type="CDD" id="cd00293">
    <property type="entry name" value="USP-like"/>
    <property type="match status" value="1"/>
</dbReference>
<dbReference type="Proteomes" id="UP001165367">
    <property type="component" value="Unassembled WGS sequence"/>
</dbReference>
<dbReference type="RefSeq" id="WP_237870611.1">
    <property type="nucleotide sequence ID" value="NZ_JAKLTR010000004.1"/>
</dbReference>
<dbReference type="SUPFAM" id="SSF52402">
    <property type="entry name" value="Adenine nucleotide alpha hydrolases-like"/>
    <property type="match status" value="2"/>
</dbReference>
<evidence type="ECO:0000256" key="3">
    <source>
        <dbReference type="ARBA" id="ARBA00011738"/>
    </source>
</evidence>
<evidence type="ECO:0000259" key="5">
    <source>
        <dbReference type="Pfam" id="PF00582"/>
    </source>
</evidence>
<evidence type="ECO:0000313" key="6">
    <source>
        <dbReference type="EMBL" id="MCG2614309.1"/>
    </source>
</evidence>
<accession>A0ABS9KPS9</accession>